<sequence length="197" mass="19883">DGTVSVLANDTDVDGNPSAPVNGVGQFTVDLDPATAGIQDTITTAEGVWTLNPATGVVTFNPANNFNGTATLTYQLCDPSGACDTALITFVVTAVNDTPVANDDDQSATPLTEDGADGTVSVLANDTDVDGNPSAPVNGVGQFTVDLDPATAGIQDTITTAEGVWTLNPATGVVTFNPANNFNGTATLTYQLCDPSG</sequence>
<evidence type="ECO:0000256" key="1">
    <source>
        <dbReference type="SAM" id="MobiDB-lite"/>
    </source>
</evidence>
<dbReference type="RefSeq" id="WP_166078213.1">
    <property type="nucleotide sequence ID" value="NZ_JAAJBT010000024.1"/>
</dbReference>
<dbReference type="Proteomes" id="UP000800984">
    <property type="component" value="Unassembled WGS sequence"/>
</dbReference>
<proteinExistence type="predicted"/>
<evidence type="ECO:0000313" key="3">
    <source>
        <dbReference type="Proteomes" id="UP000800984"/>
    </source>
</evidence>
<name>A0ABX0ICG0_9FLAO</name>
<dbReference type="Gene3D" id="2.60.40.3440">
    <property type="match status" value="1"/>
</dbReference>
<dbReference type="Pfam" id="PF17963">
    <property type="entry name" value="Big_9"/>
    <property type="match status" value="2"/>
</dbReference>
<comment type="caution">
    <text evidence="2">The sequence shown here is derived from an EMBL/GenBank/DDBJ whole genome shotgun (WGS) entry which is preliminary data.</text>
</comment>
<feature type="region of interest" description="Disordered" evidence="1">
    <location>
        <begin position="1"/>
        <end position="20"/>
    </location>
</feature>
<feature type="non-terminal residue" evidence="2">
    <location>
        <position position="197"/>
    </location>
</feature>
<gene>
    <name evidence="2" type="ORF">G4D72_13265</name>
</gene>
<evidence type="ECO:0008006" key="4">
    <source>
        <dbReference type="Google" id="ProtNLM"/>
    </source>
</evidence>
<dbReference type="EMBL" id="JAAJBT010000024">
    <property type="protein sequence ID" value="NHM03070.1"/>
    <property type="molecule type" value="Genomic_DNA"/>
</dbReference>
<feature type="non-terminal residue" evidence="2">
    <location>
        <position position="1"/>
    </location>
</feature>
<evidence type="ECO:0000313" key="2">
    <source>
        <dbReference type="EMBL" id="NHM03070.1"/>
    </source>
</evidence>
<reference evidence="2 3" key="1">
    <citation type="submission" date="2020-02" db="EMBL/GenBank/DDBJ databases">
        <authorList>
            <person name="Chen W.-M."/>
        </authorList>
    </citation>
    <scope>NUCLEOTIDE SEQUENCE [LARGE SCALE GENOMIC DNA]</scope>
    <source>
        <strain evidence="2 3">KDG-16</strain>
    </source>
</reference>
<accession>A0ABX0ICG0</accession>
<protein>
    <recommendedName>
        <fullName evidence="4">Tandem-95 repeat protein</fullName>
    </recommendedName>
</protein>
<keyword evidence="3" id="KW-1185">Reference proteome</keyword>
<organism evidence="2 3">
    <name type="scientific">Flavobacterium difficile</name>
    <dbReference type="NCBI Taxonomy" id="2709659"/>
    <lineage>
        <taxon>Bacteria</taxon>
        <taxon>Pseudomonadati</taxon>
        <taxon>Bacteroidota</taxon>
        <taxon>Flavobacteriia</taxon>
        <taxon>Flavobacteriales</taxon>
        <taxon>Flavobacteriaceae</taxon>
        <taxon>Flavobacterium</taxon>
    </lineage>
</organism>